<reference evidence="2" key="3">
    <citation type="submission" date="2018-03" db="EMBL/GenBank/DDBJ databases">
        <title>A novel mecC allotype, mecC3, in a new Staphylococcus species, Staphylococcus caeli.</title>
        <authorList>
            <person name="MacFadyen A.C."/>
            <person name="Harrison E.M."/>
            <person name="Morgan F.J.E."/>
            <person name="Parkhill J."/>
            <person name="Holmes M.A."/>
            <person name="Paterson G.K."/>
        </authorList>
    </citation>
    <scope>NUCLEOTIDE SEQUENCE</scope>
    <source>
        <strain evidence="2">82B</strain>
    </source>
</reference>
<protein>
    <submittedName>
        <fullName evidence="4">Protein of uncharacterized function (DUF3267)</fullName>
    </submittedName>
</protein>
<accession>A0A2U8RLS4</accession>
<reference evidence="3 5" key="2">
    <citation type="submission" date="2016-09" db="EMBL/GenBank/DDBJ databases">
        <authorList>
            <consortium name="Pathogen Informatics"/>
            <person name="Sun Q."/>
            <person name="Inoue M."/>
        </authorList>
    </citation>
    <scope>NUCLEOTIDE SEQUENCE [LARGE SCALE GENOMIC DNA]</scope>
    <source>
        <strain evidence="3 5">82C</strain>
    </source>
</reference>
<keyword evidence="1" id="KW-0472">Membrane</keyword>
<dbReference type="EMBL" id="FMPI01000006">
    <property type="protein sequence ID" value="SCS79090.1"/>
    <property type="molecule type" value="Genomic_DNA"/>
</dbReference>
<organism evidence="4 6">
    <name type="scientific">Staphylococcus caeli</name>
    <dbReference type="NCBI Taxonomy" id="2201815"/>
    <lineage>
        <taxon>Bacteria</taxon>
        <taxon>Bacillati</taxon>
        <taxon>Bacillota</taxon>
        <taxon>Bacilli</taxon>
        <taxon>Bacillales</taxon>
        <taxon>Staphylococcaceae</taxon>
        <taxon>Staphylococcus</taxon>
    </lineage>
</organism>
<dbReference type="EMBL" id="FMPG01000005">
    <property type="protein sequence ID" value="SCS98599.1"/>
    <property type="molecule type" value="Genomic_DNA"/>
</dbReference>
<evidence type="ECO:0000313" key="5">
    <source>
        <dbReference type="Proteomes" id="UP000095412"/>
    </source>
</evidence>
<evidence type="ECO:0000256" key="1">
    <source>
        <dbReference type="SAM" id="Phobius"/>
    </source>
</evidence>
<feature type="transmembrane region" description="Helical" evidence="1">
    <location>
        <begin position="105"/>
        <end position="126"/>
    </location>
</feature>
<keyword evidence="1" id="KW-1133">Transmembrane helix</keyword>
<evidence type="ECO:0000313" key="6">
    <source>
        <dbReference type="Proteomes" id="UP000095768"/>
    </source>
</evidence>
<gene>
    <name evidence="4" type="ORF">SAMEA2297795_01519</name>
    <name evidence="3" type="ORF">SAMEA2297796_01140</name>
    <name evidence="2" type="ORF">SCC82B_00002</name>
</gene>
<name>A0A1D4KYU1_9STAP</name>
<dbReference type="Proteomes" id="UP000095412">
    <property type="component" value="Unassembled WGS sequence"/>
</dbReference>
<dbReference type="AlphaFoldDB" id="A0A1D4KYU1"/>
<dbReference type="EMBL" id="MH155596">
    <property type="protein sequence ID" value="AWM30142.1"/>
    <property type="molecule type" value="Genomic_DNA"/>
</dbReference>
<sequence length="177" mass="19730">MRKIDIIGNDDLMKSLSKYQIALFIIFGSLFFIMVKMSNTIDVFDSTIKNIIVGVGVLIGMFILHELIHGLFFKLFSPENKVHFGVAKGMIYCAIPGGTFTPLTFAISAIAPFMIITTIFIITLYIGILPKVFFVTMATMHGMSCVGDFYWVVKMTQIPKSSKIETTHTGIVITEKV</sequence>
<dbReference type="InterPro" id="IPR021683">
    <property type="entry name" value="DUF3267"/>
</dbReference>
<accession>A0A1D4KYU1</accession>
<proteinExistence type="predicted"/>
<dbReference type="Proteomes" id="UP000095768">
    <property type="component" value="Unassembled WGS sequence"/>
</dbReference>
<dbReference type="Pfam" id="PF11667">
    <property type="entry name" value="DUF3267"/>
    <property type="match status" value="1"/>
</dbReference>
<dbReference type="RefSeq" id="WP_069995327.1">
    <property type="nucleotide sequence ID" value="NZ_FMPG01000005.1"/>
</dbReference>
<evidence type="ECO:0000313" key="4">
    <source>
        <dbReference type="EMBL" id="SCS98599.1"/>
    </source>
</evidence>
<feature type="transmembrane region" description="Helical" evidence="1">
    <location>
        <begin position="51"/>
        <end position="73"/>
    </location>
</feature>
<feature type="transmembrane region" description="Helical" evidence="1">
    <location>
        <begin position="21"/>
        <end position="39"/>
    </location>
</feature>
<evidence type="ECO:0000313" key="3">
    <source>
        <dbReference type="EMBL" id="SCS79090.1"/>
    </source>
</evidence>
<keyword evidence="1" id="KW-0812">Transmembrane</keyword>
<keyword evidence="5" id="KW-1185">Reference proteome</keyword>
<evidence type="ECO:0000313" key="2">
    <source>
        <dbReference type="EMBL" id="AWM30142.1"/>
    </source>
</evidence>
<dbReference type="OrthoDB" id="2365065at2"/>
<reference evidence="4 6" key="1">
    <citation type="submission" date="2016-09" db="EMBL/GenBank/DDBJ databases">
        <authorList>
            <consortium name="Pathogen Informatics"/>
        </authorList>
    </citation>
    <scope>NUCLEOTIDE SEQUENCE [LARGE SCALE GENOMIC DNA]</scope>
    <source>
        <strain evidence="4 6">82B</strain>
    </source>
</reference>